<protein>
    <submittedName>
        <fullName evidence="2">Winged helix-turn-helix domain-containing protein</fullName>
    </submittedName>
</protein>
<proteinExistence type="predicted"/>
<name>A0ABX7WTA0_9GAMM</name>
<dbReference type="EMBL" id="CP072801">
    <property type="protein sequence ID" value="QTR46232.1"/>
    <property type="molecule type" value="Genomic_DNA"/>
</dbReference>
<evidence type="ECO:0000259" key="1">
    <source>
        <dbReference type="Pfam" id="PF13592"/>
    </source>
</evidence>
<dbReference type="SUPFAM" id="SSF46689">
    <property type="entry name" value="Homeodomain-like"/>
    <property type="match status" value="1"/>
</dbReference>
<sequence>MLDYTLSVAELATLRDAHRKEKKRRLADRLKAVYLLGSGWTAQKVSEALLADEDTIRNGFHLYQAGGQKQLLYWQVGGSKPYLSVGQQVTLKQHVTETLHSTCKAVGQYIQQQFQVTHAPRSVSALLGRLGFSHKKPKVVPGKADAAAQTQFIAHWETLKANLGEQDDVYFMVHPQHNTQAGYG</sequence>
<dbReference type="Proteomes" id="UP000672039">
    <property type="component" value="Chromosome"/>
</dbReference>
<evidence type="ECO:0000313" key="2">
    <source>
        <dbReference type="EMBL" id="QTR46232.1"/>
    </source>
</evidence>
<feature type="domain" description="Winged helix-turn helix" evidence="1">
    <location>
        <begin position="102"/>
        <end position="154"/>
    </location>
</feature>
<dbReference type="RefSeq" id="WP_210222573.1">
    <property type="nucleotide sequence ID" value="NZ_CP072801.1"/>
</dbReference>
<dbReference type="InterPro" id="IPR009057">
    <property type="entry name" value="Homeodomain-like_sf"/>
</dbReference>
<organism evidence="2 3">
    <name type="scientific">Thiothrix litoralis</name>
    <dbReference type="NCBI Taxonomy" id="2891210"/>
    <lineage>
        <taxon>Bacteria</taxon>
        <taxon>Pseudomonadati</taxon>
        <taxon>Pseudomonadota</taxon>
        <taxon>Gammaproteobacteria</taxon>
        <taxon>Thiotrichales</taxon>
        <taxon>Thiotrichaceae</taxon>
        <taxon>Thiothrix</taxon>
    </lineage>
</organism>
<dbReference type="InterPro" id="IPR025959">
    <property type="entry name" value="Winged_HTH_dom"/>
</dbReference>
<evidence type="ECO:0000313" key="3">
    <source>
        <dbReference type="Proteomes" id="UP000672039"/>
    </source>
</evidence>
<reference evidence="2 3" key="1">
    <citation type="submission" date="2021-04" db="EMBL/GenBank/DDBJ databases">
        <title>Genomics, taxonomy and metabolism of representatives of sulfur bacteria of the genus Thiothrix: Thiothrix fructosivorans QT, Thiothrix unzii A1T and three new species, Thiothrix subterranea sp. nov., Thiothrix litoralis sp. nov. and 'Candidatus Thiothrix anitrata' sp. nov.</title>
        <authorList>
            <person name="Ravin N.V."/>
            <person name="Smolyakov D."/>
            <person name="Rudenko T.S."/>
            <person name="Mardanov A.V."/>
            <person name="Beletsky A.V."/>
            <person name="Markov N.D."/>
            <person name="Fomenkov A.I."/>
            <person name="Roberts R.J."/>
            <person name="Karnachuk O.V."/>
            <person name="Novikov A."/>
            <person name="Grabovich M.Y."/>
        </authorList>
    </citation>
    <scope>NUCLEOTIDE SEQUENCE [LARGE SCALE GENOMIC DNA]</scope>
    <source>
        <strain evidence="2 3">AS</strain>
    </source>
</reference>
<gene>
    <name evidence="2" type="ORF">J9253_20030</name>
</gene>
<accession>A0ABX7WTA0</accession>
<keyword evidence="3" id="KW-1185">Reference proteome</keyword>
<dbReference type="Pfam" id="PF13592">
    <property type="entry name" value="HTH_33"/>
    <property type="match status" value="1"/>
</dbReference>